<evidence type="ECO:0000313" key="11">
    <source>
        <dbReference type="EMBL" id="BBA18911.1"/>
    </source>
</evidence>
<keyword evidence="5" id="KW-0150">Chloroplast</keyword>
<evidence type="ECO:0000313" key="7">
    <source>
        <dbReference type="EMBL" id="BBA18357.1"/>
    </source>
</evidence>
<dbReference type="EMBL" id="LC269922">
    <property type="protein sequence ID" value="BBA18773.1"/>
    <property type="molecule type" value="Genomic_DNA"/>
</dbReference>
<dbReference type="Pfam" id="PF01016">
    <property type="entry name" value="Ribosomal_L27"/>
    <property type="match status" value="1"/>
</dbReference>
<keyword evidence="2 5" id="KW-0689">Ribosomal protein</keyword>
<dbReference type="InterPro" id="IPR001684">
    <property type="entry name" value="Ribosomal_bL27"/>
</dbReference>
<evidence type="ECO:0000313" key="5">
    <source>
        <dbReference type="EMBL" id="ABV66010.1"/>
    </source>
</evidence>
<dbReference type="PROSITE" id="PS00831">
    <property type="entry name" value="RIBOSOMAL_L27"/>
    <property type="match status" value="1"/>
</dbReference>
<dbReference type="GO" id="GO:0003735">
    <property type="term" value="F:structural constituent of ribosome"/>
    <property type="evidence" value="ECO:0007669"/>
    <property type="project" value="InterPro"/>
</dbReference>
<reference evidence="5" key="1">
    <citation type="journal article" date="2008" name="BMC Genomics">
        <title>Chloroplast genome sequencing analysis of Heterosigma akashiwo CCMP452 (West Atlantic) and NIES293 (West Pacific) strains.</title>
        <authorList>
            <person name="Cattolico R.A."/>
            <person name="Jacobs M.A."/>
            <person name="Zhou Y."/>
            <person name="Chang J."/>
            <person name="Duplessis M."/>
            <person name="Lybrand T."/>
            <person name="McKay J."/>
            <person name="Ong H.C."/>
            <person name="Sims E."/>
            <person name="Rocap G."/>
        </authorList>
    </citation>
    <scope>NUCLEOTIDE SEQUENCE [LARGE SCALE GENOMIC DNA]</scope>
    <source>
        <strain evidence="5">NIES 293</strain>
    </source>
</reference>
<dbReference type="EMBL" id="LC269918">
    <property type="protein sequence ID" value="BBA18218.1"/>
    <property type="molecule type" value="Genomic_DNA"/>
</dbReference>
<dbReference type="FunFam" id="2.40.50.100:FF:000060">
    <property type="entry name" value="Apicoplast ribosomal protein L27"/>
    <property type="match status" value="1"/>
</dbReference>
<dbReference type="PANTHER" id="PTHR15893:SF0">
    <property type="entry name" value="LARGE RIBOSOMAL SUBUNIT PROTEIN BL27M"/>
    <property type="match status" value="1"/>
</dbReference>
<dbReference type="InterPro" id="IPR018261">
    <property type="entry name" value="Ribosomal_bL27_CS"/>
</dbReference>
<dbReference type="PRINTS" id="PR00063">
    <property type="entry name" value="RIBOSOMALL27"/>
</dbReference>
<dbReference type="EMBL" id="LC269921">
    <property type="protein sequence ID" value="BBA18634.1"/>
    <property type="molecule type" value="Genomic_DNA"/>
</dbReference>
<organism evidence="5">
    <name type="scientific">Heterosigma akashiwo</name>
    <name type="common">Chromophytic alga</name>
    <name type="synonym">Heterosigma carterae</name>
    <dbReference type="NCBI Taxonomy" id="2829"/>
    <lineage>
        <taxon>Eukaryota</taxon>
        <taxon>Sar</taxon>
        <taxon>Stramenopiles</taxon>
        <taxon>Ochrophyta</taxon>
        <taxon>Raphidophyceae</taxon>
        <taxon>Chattonellales</taxon>
        <taxon>Chattonellaceae</taxon>
        <taxon>Heterosigma</taxon>
    </lineage>
</organism>
<dbReference type="RefSeq" id="YP_001936404.1">
    <property type="nucleotide sequence ID" value="NC_010772.1"/>
</dbReference>
<accession>B2XTB2</accession>
<dbReference type="EMBL" id="LC269919">
    <property type="protein sequence ID" value="BBA18357.1"/>
    <property type="molecule type" value="Genomic_DNA"/>
</dbReference>
<evidence type="ECO:0000256" key="3">
    <source>
        <dbReference type="ARBA" id="ARBA00023274"/>
    </source>
</evidence>
<evidence type="ECO:0000256" key="4">
    <source>
        <dbReference type="SAM" id="MobiDB-lite"/>
    </source>
</evidence>
<dbReference type="GO" id="GO:0006412">
    <property type="term" value="P:translation"/>
    <property type="evidence" value="ECO:0007669"/>
    <property type="project" value="InterPro"/>
</dbReference>
<keyword evidence="5" id="KW-0934">Plastid</keyword>
<dbReference type="GO" id="GO:0005762">
    <property type="term" value="C:mitochondrial large ribosomal subunit"/>
    <property type="evidence" value="ECO:0007669"/>
    <property type="project" value="TreeGrafter"/>
</dbReference>
<evidence type="ECO:0000313" key="10">
    <source>
        <dbReference type="EMBL" id="BBA18773.1"/>
    </source>
</evidence>
<proteinExistence type="inferred from homology"/>
<dbReference type="PANTHER" id="PTHR15893">
    <property type="entry name" value="RIBOSOMAL PROTEIN L27"/>
    <property type="match status" value="1"/>
</dbReference>
<evidence type="ECO:0000256" key="2">
    <source>
        <dbReference type="ARBA" id="ARBA00022980"/>
    </source>
</evidence>
<dbReference type="EMBL" id="LC269924">
    <property type="protein sequence ID" value="BBA19049.1"/>
    <property type="molecule type" value="Genomic_DNA"/>
</dbReference>
<feature type="region of interest" description="Disordered" evidence="4">
    <location>
        <begin position="1"/>
        <end position="21"/>
    </location>
</feature>
<geneLocation type="chloroplast" evidence="5"/>
<reference evidence="6" key="2">
    <citation type="submission" date="2017-05" db="EMBL/GenBank/DDBJ databases">
        <title>Chloroplast genome sequences of Heterosigma akashiwo, a bloom-forming raphidophyte.</title>
        <authorList>
            <person name="Ueki S."/>
        </authorList>
    </citation>
    <scope>NUCLEOTIDE SEQUENCE</scope>
    <source>
        <strain evidence="8">CCAP934/4</strain>
        <strain evidence="6">CCAP934/8</strain>
        <strain evidence="12">CCMP1596</strain>
        <strain evidence="9">CCMP2274</strain>
        <strain evidence="10">CCMP3374</strain>
        <strain evidence="7">EHUSP01</strain>
        <strain evidence="11">HaFk01</strain>
    </source>
</reference>
<evidence type="ECO:0000313" key="6">
    <source>
        <dbReference type="EMBL" id="BBA18218.1"/>
    </source>
</evidence>
<keyword evidence="3" id="KW-0687">Ribonucleoprotein</keyword>
<dbReference type="EMBL" id="LC269920">
    <property type="protein sequence ID" value="BBA18496.1"/>
    <property type="molecule type" value="Genomic_DNA"/>
</dbReference>
<evidence type="ECO:0000313" key="12">
    <source>
        <dbReference type="EMBL" id="BBA19049.1"/>
    </source>
</evidence>
<evidence type="ECO:0000256" key="1">
    <source>
        <dbReference type="ARBA" id="ARBA00010797"/>
    </source>
</evidence>
<dbReference type="EMBL" id="LC269923">
    <property type="protein sequence ID" value="BBA18911.1"/>
    <property type="molecule type" value="Genomic_DNA"/>
</dbReference>
<protein>
    <submittedName>
        <fullName evidence="5 6">50S ribosomal protein L2</fullName>
    </submittedName>
</protein>
<evidence type="ECO:0000313" key="8">
    <source>
        <dbReference type="EMBL" id="BBA18496.1"/>
    </source>
</evidence>
<dbReference type="AlphaFoldDB" id="B2XTB2"/>
<evidence type="ECO:0000313" key="9">
    <source>
        <dbReference type="EMBL" id="BBA18634.1"/>
    </source>
</evidence>
<comment type="similarity">
    <text evidence="1">Belongs to the bacterial ribosomal protein bL27 family.</text>
</comment>
<name>B2XTB2_HETAK</name>
<dbReference type="Gene3D" id="2.40.50.100">
    <property type="match status" value="1"/>
</dbReference>
<sequence>MAHKKGAGSTKNGRDSNSKRLGVKCFQNHKVSKGSIIIRQRGLRVKAGENIGIGKDFTLYALEAGLVKFKKSRNKTIVSIENCNFLNVEV</sequence>
<dbReference type="EMBL" id="EU168190">
    <property type="protein sequence ID" value="ABV66010.1"/>
    <property type="molecule type" value="Genomic_DNA"/>
</dbReference>
<dbReference type="NCBIfam" id="TIGR00062">
    <property type="entry name" value="L27"/>
    <property type="match status" value="1"/>
</dbReference>
<gene>
    <name evidence="5" type="primary">rpl27</name>
    <name evidence="6" type="synonym">rpl2</name>
    <name evidence="5" type="ordered locus">Heak293_Cp103</name>
</gene>
<dbReference type="SUPFAM" id="SSF110324">
    <property type="entry name" value="Ribosomal L27 protein-like"/>
    <property type="match status" value="1"/>
</dbReference>
<dbReference type="GeneID" id="6335649"/>